<dbReference type="AlphaFoldDB" id="G4TJH5"/>
<keyword evidence="5 9" id="KW-0479">Metal-binding</keyword>
<dbReference type="HOGENOM" id="CLU_565134_0_0_1"/>
<evidence type="ECO:0008006" key="13">
    <source>
        <dbReference type="Google" id="ProtNLM"/>
    </source>
</evidence>
<evidence type="ECO:0000256" key="2">
    <source>
        <dbReference type="ARBA" id="ARBA00005179"/>
    </source>
</evidence>
<organism evidence="11 12">
    <name type="scientific">Serendipita indica (strain DSM 11827)</name>
    <name type="common">Root endophyte fungus</name>
    <name type="synonym">Piriformospora indica</name>
    <dbReference type="NCBI Taxonomy" id="1109443"/>
    <lineage>
        <taxon>Eukaryota</taxon>
        <taxon>Fungi</taxon>
        <taxon>Dikarya</taxon>
        <taxon>Basidiomycota</taxon>
        <taxon>Agaricomycotina</taxon>
        <taxon>Agaricomycetes</taxon>
        <taxon>Sebacinales</taxon>
        <taxon>Serendipitaceae</taxon>
        <taxon>Serendipita</taxon>
    </lineage>
</organism>
<dbReference type="PANTHER" id="PTHR46300:SF7">
    <property type="entry name" value="P450, PUTATIVE (EUROFUNG)-RELATED"/>
    <property type="match status" value="1"/>
</dbReference>
<dbReference type="GO" id="GO:0020037">
    <property type="term" value="F:heme binding"/>
    <property type="evidence" value="ECO:0007669"/>
    <property type="project" value="InterPro"/>
</dbReference>
<dbReference type="InterPro" id="IPR001128">
    <property type="entry name" value="Cyt_P450"/>
</dbReference>
<dbReference type="Gene3D" id="1.10.630.10">
    <property type="entry name" value="Cytochrome P450"/>
    <property type="match status" value="1"/>
</dbReference>
<keyword evidence="7 9" id="KW-0408">Iron</keyword>
<keyword evidence="4 9" id="KW-0349">Heme</keyword>
<dbReference type="eggNOG" id="KOG0156">
    <property type="taxonomic scope" value="Eukaryota"/>
</dbReference>
<protein>
    <recommendedName>
        <fullName evidence="13">Cytochrome P450</fullName>
    </recommendedName>
</protein>
<dbReference type="InterPro" id="IPR050364">
    <property type="entry name" value="Cytochrome_P450_fung"/>
</dbReference>
<evidence type="ECO:0000256" key="4">
    <source>
        <dbReference type="ARBA" id="ARBA00022617"/>
    </source>
</evidence>
<comment type="cofactor">
    <cofactor evidence="1 9">
        <name>heme</name>
        <dbReference type="ChEBI" id="CHEBI:30413"/>
    </cofactor>
</comment>
<sequence length="483" mass="55283">MTLIQPGKDFTEQRRLFQKAIGPRAVEEYDSFLQHGCSELLKQLDGFSGDPYSIIIKTIGNVLTRVAYGEHFFQHHGEEIIKNNVEGVELIAWTFTKFWLVDVIPSLRHIPSWLPGTNFKRIANKGKHHSNIIRYWSFDRVKAAMEKGITDESILSKYLREGGMSEGNLRDATASMYAAGVDTTSIAITHFLFSVTLYPEWQRRIHDEMDQTLGRGHLATQDDIPKLELFKAVFKESLRLNPAAPLGVPHVSSEEDVWNGYYIPRNSIIHCNIAHNPSVEELPDIWSIPFGFGRRICPGRYLAQRTALLYCAAILTMYEILPFEGDQLSFDGPFEDSVIRTMGNVLTRIAYGKYFFQHHGSEIIKNNVEEVELIAWASTKFWFVDVVASLRYVPAWFPGANFKRIGDRGKYYSNFIRYWSFNRVKAAMVVVSYTAVKVRRRYRDDIYEEYASQYVNNLEGHSLGTGSASPLSHNLDSQHDNVV</sequence>
<evidence type="ECO:0000313" key="11">
    <source>
        <dbReference type="EMBL" id="CCA71468.1"/>
    </source>
</evidence>
<dbReference type="PRINTS" id="PR00385">
    <property type="entry name" value="P450"/>
</dbReference>
<reference evidence="11 12" key="1">
    <citation type="journal article" date="2011" name="PLoS Pathog.">
        <title>Endophytic Life Strategies Decoded by Genome and Transcriptome Analyses of the Mutualistic Root Symbiont Piriformospora indica.</title>
        <authorList>
            <person name="Zuccaro A."/>
            <person name="Lahrmann U."/>
            <person name="Guldener U."/>
            <person name="Langen G."/>
            <person name="Pfiffi S."/>
            <person name="Biedenkopf D."/>
            <person name="Wong P."/>
            <person name="Samans B."/>
            <person name="Grimm C."/>
            <person name="Basiewicz M."/>
            <person name="Murat C."/>
            <person name="Martin F."/>
            <person name="Kogel K.H."/>
        </authorList>
    </citation>
    <scope>NUCLEOTIDE SEQUENCE [LARGE SCALE GENOMIC DNA]</scope>
    <source>
        <strain evidence="11 12">DSM 11827</strain>
    </source>
</reference>
<dbReference type="GO" id="GO:0004497">
    <property type="term" value="F:monooxygenase activity"/>
    <property type="evidence" value="ECO:0007669"/>
    <property type="project" value="UniProtKB-KW"/>
</dbReference>
<evidence type="ECO:0000256" key="7">
    <source>
        <dbReference type="ARBA" id="ARBA00023004"/>
    </source>
</evidence>
<dbReference type="EMBL" id="CAFZ01000121">
    <property type="protein sequence ID" value="CCA71468.1"/>
    <property type="molecule type" value="Genomic_DNA"/>
</dbReference>
<dbReference type="InParanoid" id="G4TJH5"/>
<keyword evidence="6 10" id="KW-0560">Oxidoreductase</keyword>
<dbReference type="Pfam" id="PF00067">
    <property type="entry name" value="p450"/>
    <property type="match status" value="1"/>
</dbReference>
<comment type="similarity">
    <text evidence="3 10">Belongs to the cytochrome P450 family.</text>
</comment>
<name>G4TJH5_SERID</name>
<dbReference type="Proteomes" id="UP000007148">
    <property type="component" value="Unassembled WGS sequence"/>
</dbReference>
<dbReference type="GO" id="GO:0005506">
    <property type="term" value="F:iron ion binding"/>
    <property type="evidence" value="ECO:0007669"/>
    <property type="project" value="InterPro"/>
</dbReference>
<evidence type="ECO:0000256" key="9">
    <source>
        <dbReference type="PIRSR" id="PIRSR602401-1"/>
    </source>
</evidence>
<accession>G4TJH5</accession>
<dbReference type="PRINTS" id="PR00463">
    <property type="entry name" value="EP450I"/>
</dbReference>
<keyword evidence="8 10" id="KW-0503">Monooxygenase</keyword>
<evidence type="ECO:0000256" key="3">
    <source>
        <dbReference type="ARBA" id="ARBA00010617"/>
    </source>
</evidence>
<feature type="binding site" description="axial binding residue" evidence="9">
    <location>
        <position position="297"/>
    </location>
    <ligand>
        <name>heme</name>
        <dbReference type="ChEBI" id="CHEBI:30413"/>
    </ligand>
    <ligandPart>
        <name>Fe</name>
        <dbReference type="ChEBI" id="CHEBI:18248"/>
    </ligandPart>
</feature>
<dbReference type="OrthoDB" id="1055148at2759"/>
<comment type="pathway">
    <text evidence="2">Secondary metabolite biosynthesis.</text>
</comment>
<evidence type="ECO:0000256" key="5">
    <source>
        <dbReference type="ARBA" id="ARBA00022723"/>
    </source>
</evidence>
<evidence type="ECO:0000256" key="6">
    <source>
        <dbReference type="ARBA" id="ARBA00023002"/>
    </source>
</evidence>
<dbReference type="PANTHER" id="PTHR46300">
    <property type="entry name" value="P450, PUTATIVE (EUROFUNG)-RELATED-RELATED"/>
    <property type="match status" value="1"/>
</dbReference>
<evidence type="ECO:0000256" key="10">
    <source>
        <dbReference type="RuleBase" id="RU000461"/>
    </source>
</evidence>
<dbReference type="STRING" id="1109443.G4TJH5"/>
<evidence type="ECO:0000313" key="12">
    <source>
        <dbReference type="Proteomes" id="UP000007148"/>
    </source>
</evidence>
<dbReference type="GO" id="GO:0016705">
    <property type="term" value="F:oxidoreductase activity, acting on paired donors, with incorporation or reduction of molecular oxygen"/>
    <property type="evidence" value="ECO:0007669"/>
    <property type="project" value="InterPro"/>
</dbReference>
<proteinExistence type="inferred from homology"/>
<evidence type="ECO:0000256" key="1">
    <source>
        <dbReference type="ARBA" id="ARBA00001971"/>
    </source>
</evidence>
<keyword evidence="12" id="KW-1185">Reference proteome</keyword>
<dbReference type="InterPro" id="IPR036396">
    <property type="entry name" value="Cyt_P450_sf"/>
</dbReference>
<dbReference type="PROSITE" id="PS00086">
    <property type="entry name" value="CYTOCHROME_P450"/>
    <property type="match status" value="1"/>
</dbReference>
<dbReference type="SUPFAM" id="SSF48264">
    <property type="entry name" value="Cytochrome P450"/>
    <property type="match status" value="1"/>
</dbReference>
<dbReference type="InterPro" id="IPR017972">
    <property type="entry name" value="Cyt_P450_CS"/>
</dbReference>
<comment type="caution">
    <text evidence="11">The sequence shown here is derived from an EMBL/GenBank/DDBJ whole genome shotgun (WGS) entry which is preliminary data.</text>
</comment>
<dbReference type="InterPro" id="IPR002401">
    <property type="entry name" value="Cyt_P450_E_grp-I"/>
</dbReference>
<evidence type="ECO:0000256" key="8">
    <source>
        <dbReference type="ARBA" id="ARBA00023033"/>
    </source>
</evidence>
<gene>
    <name evidence="11" type="ORF">PIIN_05407</name>
</gene>